<organism evidence="2 3">
    <name type="scientific">Paraburkholderia rhizosphaerae</name>
    <dbReference type="NCBI Taxonomy" id="480658"/>
    <lineage>
        <taxon>Bacteria</taxon>
        <taxon>Pseudomonadati</taxon>
        <taxon>Pseudomonadota</taxon>
        <taxon>Betaproteobacteria</taxon>
        <taxon>Burkholderiales</taxon>
        <taxon>Burkholderiaceae</taxon>
        <taxon>Paraburkholderia</taxon>
    </lineage>
</organism>
<protein>
    <submittedName>
        <fullName evidence="2">Uncharacterized protein</fullName>
    </submittedName>
</protein>
<evidence type="ECO:0000313" key="3">
    <source>
        <dbReference type="Proteomes" id="UP000295509"/>
    </source>
</evidence>
<accession>A0A4R8LPE8</accession>
<comment type="caution">
    <text evidence="2">The sequence shown here is derived from an EMBL/GenBank/DDBJ whole genome shotgun (WGS) entry which is preliminary data.</text>
</comment>
<dbReference type="AlphaFoldDB" id="A0A4R8LPE8"/>
<keyword evidence="3" id="KW-1185">Reference proteome</keyword>
<dbReference type="Proteomes" id="UP000295509">
    <property type="component" value="Unassembled WGS sequence"/>
</dbReference>
<sequence length="58" mass="6411">MSHALKSKPQSGPKSARMSLASIPVLTKDAKAKLQSAARRSDRRTYPELPEWKTSSTK</sequence>
<proteinExistence type="predicted"/>
<name>A0A4R8LPE8_9BURK</name>
<evidence type="ECO:0000313" key="2">
    <source>
        <dbReference type="EMBL" id="TDY48188.1"/>
    </source>
</evidence>
<gene>
    <name evidence="2" type="ORF">BX592_111123</name>
</gene>
<reference evidence="2 3" key="1">
    <citation type="submission" date="2019-03" db="EMBL/GenBank/DDBJ databases">
        <title>Genomic Encyclopedia of Type Strains, Phase III (KMG-III): the genomes of soil and plant-associated and newly described type strains.</title>
        <authorList>
            <person name="Whitman W."/>
        </authorList>
    </citation>
    <scope>NUCLEOTIDE SEQUENCE [LARGE SCALE GENOMIC DNA]</scope>
    <source>
        <strain evidence="2 3">LMG 29544</strain>
    </source>
</reference>
<dbReference type="EMBL" id="SORE01000011">
    <property type="protein sequence ID" value="TDY48188.1"/>
    <property type="molecule type" value="Genomic_DNA"/>
</dbReference>
<feature type="region of interest" description="Disordered" evidence="1">
    <location>
        <begin position="1"/>
        <end position="58"/>
    </location>
</feature>
<dbReference type="RefSeq" id="WP_166676372.1">
    <property type="nucleotide sequence ID" value="NZ_JBHLUW010000061.1"/>
</dbReference>
<evidence type="ECO:0000256" key="1">
    <source>
        <dbReference type="SAM" id="MobiDB-lite"/>
    </source>
</evidence>